<gene>
    <name evidence="1" type="ORF">KSP39_PZI001341</name>
</gene>
<comment type="caution">
    <text evidence="1">The sequence shown here is derived from an EMBL/GenBank/DDBJ whole genome shotgun (WGS) entry which is preliminary data.</text>
</comment>
<sequence>MLGIFGKRNFEALPRNTISSSRFCTWQSSYSRTSRKVQPGTLIIAQCHRAHIRYLEKKVGNPSGYAAIQFR</sequence>
<protein>
    <submittedName>
        <fullName evidence="1">Uncharacterized protein</fullName>
    </submittedName>
</protein>
<dbReference type="AlphaFoldDB" id="A0AAP0C3V2"/>
<evidence type="ECO:0000313" key="1">
    <source>
        <dbReference type="EMBL" id="KAK8957279.1"/>
    </source>
</evidence>
<reference evidence="1 2" key="1">
    <citation type="journal article" date="2022" name="Nat. Plants">
        <title>Genomes of leafy and leafless Platanthera orchids illuminate the evolution of mycoheterotrophy.</title>
        <authorList>
            <person name="Li M.H."/>
            <person name="Liu K.W."/>
            <person name="Li Z."/>
            <person name="Lu H.C."/>
            <person name="Ye Q.L."/>
            <person name="Zhang D."/>
            <person name="Wang J.Y."/>
            <person name="Li Y.F."/>
            <person name="Zhong Z.M."/>
            <person name="Liu X."/>
            <person name="Yu X."/>
            <person name="Liu D.K."/>
            <person name="Tu X.D."/>
            <person name="Liu B."/>
            <person name="Hao Y."/>
            <person name="Liao X.Y."/>
            <person name="Jiang Y.T."/>
            <person name="Sun W.H."/>
            <person name="Chen J."/>
            <person name="Chen Y.Q."/>
            <person name="Ai Y."/>
            <person name="Zhai J.W."/>
            <person name="Wu S.S."/>
            <person name="Zhou Z."/>
            <person name="Hsiao Y.Y."/>
            <person name="Wu W.L."/>
            <person name="Chen Y.Y."/>
            <person name="Lin Y.F."/>
            <person name="Hsu J.L."/>
            <person name="Li C.Y."/>
            <person name="Wang Z.W."/>
            <person name="Zhao X."/>
            <person name="Zhong W.Y."/>
            <person name="Ma X.K."/>
            <person name="Ma L."/>
            <person name="Huang J."/>
            <person name="Chen G.Z."/>
            <person name="Huang M.Z."/>
            <person name="Huang L."/>
            <person name="Peng D.H."/>
            <person name="Luo Y.B."/>
            <person name="Zou S.Q."/>
            <person name="Chen S.P."/>
            <person name="Lan S."/>
            <person name="Tsai W.C."/>
            <person name="Van de Peer Y."/>
            <person name="Liu Z.J."/>
        </authorList>
    </citation>
    <scope>NUCLEOTIDE SEQUENCE [LARGE SCALE GENOMIC DNA]</scope>
    <source>
        <strain evidence="1">Lor287</strain>
    </source>
</reference>
<proteinExistence type="predicted"/>
<accession>A0AAP0C3V2</accession>
<keyword evidence="2" id="KW-1185">Reference proteome</keyword>
<name>A0AAP0C3V2_9ASPA</name>
<evidence type="ECO:0000313" key="2">
    <source>
        <dbReference type="Proteomes" id="UP001418222"/>
    </source>
</evidence>
<dbReference type="EMBL" id="JBBWWQ010000001">
    <property type="protein sequence ID" value="KAK8957279.1"/>
    <property type="molecule type" value="Genomic_DNA"/>
</dbReference>
<organism evidence="1 2">
    <name type="scientific">Platanthera zijinensis</name>
    <dbReference type="NCBI Taxonomy" id="2320716"/>
    <lineage>
        <taxon>Eukaryota</taxon>
        <taxon>Viridiplantae</taxon>
        <taxon>Streptophyta</taxon>
        <taxon>Embryophyta</taxon>
        <taxon>Tracheophyta</taxon>
        <taxon>Spermatophyta</taxon>
        <taxon>Magnoliopsida</taxon>
        <taxon>Liliopsida</taxon>
        <taxon>Asparagales</taxon>
        <taxon>Orchidaceae</taxon>
        <taxon>Orchidoideae</taxon>
        <taxon>Orchideae</taxon>
        <taxon>Orchidinae</taxon>
        <taxon>Platanthera</taxon>
    </lineage>
</organism>
<dbReference type="Proteomes" id="UP001418222">
    <property type="component" value="Unassembled WGS sequence"/>
</dbReference>